<keyword evidence="1" id="KW-0472">Membrane</keyword>
<evidence type="ECO:0008006" key="4">
    <source>
        <dbReference type="Google" id="ProtNLM"/>
    </source>
</evidence>
<keyword evidence="1" id="KW-1133">Transmembrane helix</keyword>
<feature type="transmembrane region" description="Helical" evidence="1">
    <location>
        <begin position="135"/>
        <end position="156"/>
    </location>
</feature>
<keyword evidence="3" id="KW-1185">Reference proteome</keyword>
<dbReference type="Proteomes" id="UP001595900">
    <property type="component" value="Unassembled WGS sequence"/>
</dbReference>
<organism evidence="2 3">
    <name type="scientific">Gryllotalpicola reticulitermitis</name>
    <dbReference type="NCBI Taxonomy" id="1184153"/>
    <lineage>
        <taxon>Bacteria</taxon>
        <taxon>Bacillati</taxon>
        <taxon>Actinomycetota</taxon>
        <taxon>Actinomycetes</taxon>
        <taxon>Micrococcales</taxon>
        <taxon>Microbacteriaceae</taxon>
        <taxon>Gryllotalpicola</taxon>
    </lineage>
</organism>
<proteinExistence type="predicted"/>
<keyword evidence="1" id="KW-0812">Transmembrane</keyword>
<evidence type="ECO:0000313" key="3">
    <source>
        <dbReference type="Proteomes" id="UP001595900"/>
    </source>
</evidence>
<evidence type="ECO:0000256" key="1">
    <source>
        <dbReference type="SAM" id="Phobius"/>
    </source>
</evidence>
<sequence>MSTSLSLSKKRVKELGKLKADAQALLAHQQDVLAHATDVAQQAGKQAQYLTREQVYPRVRGGYASYVTPAAERAGHVVTHSIVPAVGTVLGTALSVADIANDTRVKAAVKRVKASGNQIARQFPGGKKPKRKSHVGTIIGVSLGVAALAGVAYAVWQTFRSDDELWVADEPESTSNPES</sequence>
<comment type="caution">
    <text evidence="2">The sequence shown here is derived from an EMBL/GenBank/DDBJ whole genome shotgun (WGS) entry which is preliminary data.</text>
</comment>
<name>A0ABV8Q9I5_9MICO</name>
<accession>A0ABV8Q9I5</accession>
<reference evidence="3" key="1">
    <citation type="journal article" date="2019" name="Int. J. Syst. Evol. Microbiol.">
        <title>The Global Catalogue of Microorganisms (GCM) 10K type strain sequencing project: providing services to taxonomists for standard genome sequencing and annotation.</title>
        <authorList>
            <consortium name="The Broad Institute Genomics Platform"/>
            <consortium name="The Broad Institute Genome Sequencing Center for Infectious Disease"/>
            <person name="Wu L."/>
            <person name="Ma J."/>
        </authorList>
    </citation>
    <scope>NUCLEOTIDE SEQUENCE [LARGE SCALE GENOMIC DNA]</scope>
    <source>
        <strain evidence="3">CGMCC 1.10363</strain>
    </source>
</reference>
<protein>
    <recommendedName>
        <fullName evidence="4">DNA helicase</fullName>
    </recommendedName>
</protein>
<dbReference type="RefSeq" id="WP_390229059.1">
    <property type="nucleotide sequence ID" value="NZ_JBHSCN010000005.1"/>
</dbReference>
<gene>
    <name evidence="2" type="ORF">ACFOYW_11440</name>
</gene>
<evidence type="ECO:0000313" key="2">
    <source>
        <dbReference type="EMBL" id="MFC4243989.1"/>
    </source>
</evidence>
<dbReference type="EMBL" id="JBHSCN010000005">
    <property type="protein sequence ID" value="MFC4243989.1"/>
    <property type="molecule type" value="Genomic_DNA"/>
</dbReference>